<proteinExistence type="predicted"/>
<sequence length="152" mass="16629">MGDANDDGAVRFVDLEVGDETITHSRTLTEADVREFAGVSGDFNPLHLSESYTADLPFGEPIAHGALLFAVTTGLLWQHRHERPETVAFYGVDSLRFTEPVTMGTTVQAESELIEKEPRDHPVGNGLARYETRLVTDDGSVALSCELLTLVK</sequence>
<dbReference type="EMBL" id="AOIB01000026">
    <property type="protein sequence ID" value="ELY56910.1"/>
    <property type="molecule type" value="Genomic_DNA"/>
</dbReference>
<dbReference type="Proteomes" id="UP000011688">
    <property type="component" value="Unassembled WGS sequence"/>
</dbReference>
<dbReference type="STRING" id="1227497.C491_12935"/>
<dbReference type="Gene3D" id="3.10.129.10">
    <property type="entry name" value="Hotdog Thioesterase"/>
    <property type="match status" value="1"/>
</dbReference>
<reference evidence="2 3" key="1">
    <citation type="journal article" date="2014" name="PLoS Genet.">
        <title>Phylogenetically driven sequencing of extremely halophilic archaea reveals strategies for static and dynamic osmo-response.</title>
        <authorList>
            <person name="Becker E.A."/>
            <person name="Seitzer P.M."/>
            <person name="Tritt A."/>
            <person name="Larsen D."/>
            <person name="Krusor M."/>
            <person name="Yao A.I."/>
            <person name="Wu D."/>
            <person name="Madern D."/>
            <person name="Eisen J.A."/>
            <person name="Darling A.E."/>
            <person name="Facciotti M.T."/>
        </authorList>
    </citation>
    <scope>NUCLEOTIDE SEQUENCE [LARGE SCALE GENOMIC DNA]</scope>
    <source>
        <strain evidence="2 3">DSM 10524</strain>
    </source>
</reference>
<evidence type="ECO:0000313" key="2">
    <source>
        <dbReference type="EMBL" id="ELY56910.1"/>
    </source>
</evidence>
<keyword evidence="3" id="KW-1185">Reference proteome</keyword>
<dbReference type="RefSeq" id="WP_005556869.1">
    <property type="nucleotide sequence ID" value="NZ_AOIB01000026.1"/>
</dbReference>
<evidence type="ECO:0000313" key="3">
    <source>
        <dbReference type="Proteomes" id="UP000011688"/>
    </source>
</evidence>
<dbReference type="Pfam" id="PF01575">
    <property type="entry name" value="MaoC_dehydratas"/>
    <property type="match status" value="1"/>
</dbReference>
<organism evidence="2 3">
    <name type="scientific">Natronococcus amylolyticus DSM 10524</name>
    <dbReference type="NCBI Taxonomy" id="1227497"/>
    <lineage>
        <taxon>Archaea</taxon>
        <taxon>Methanobacteriati</taxon>
        <taxon>Methanobacteriota</taxon>
        <taxon>Stenosarchaea group</taxon>
        <taxon>Halobacteria</taxon>
        <taxon>Halobacteriales</taxon>
        <taxon>Natrialbaceae</taxon>
        <taxon>Natronococcus</taxon>
    </lineage>
</organism>
<accession>L9X5D8</accession>
<dbReference type="AlphaFoldDB" id="L9X5D8"/>
<feature type="domain" description="MaoC-like" evidence="1">
    <location>
        <begin position="22"/>
        <end position="120"/>
    </location>
</feature>
<dbReference type="InterPro" id="IPR052342">
    <property type="entry name" value="MCH/BMMD"/>
</dbReference>
<dbReference type="InterPro" id="IPR002539">
    <property type="entry name" value="MaoC-like_dom"/>
</dbReference>
<dbReference type="OrthoDB" id="209979at2157"/>
<dbReference type="InterPro" id="IPR029069">
    <property type="entry name" value="HotDog_dom_sf"/>
</dbReference>
<comment type="caution">
    <text evidence="2">The sequence shown here is derived from an EMBL/GenBank/DDBJ whole genome shotgun (WGS) entry which is preliminary data.</text>
</comment>
<dbReference type="PANTHER" id="PTHR43664">
    <property type="entry name" value="MONOAMINE OXIDASE-RELATED"/>
    <property type="match status" value="1"/>
</dbReference>
<evidence type="ECO:0000259" key="1">
    <source>
        <dbReference type="Pfam" id="PF01575"/>
    </source>
</evidence>
<dbReference type="PANTHER" id="PTHR43664:SF1">
    <property type="entry name" value="BETA-METHYLMALYL-COA DEHYDRATASE"/>
    <property type="match status" value="1"/>
</dbReference>
<dbReference type="SUPFAM" id="SSF54637">
    <property type="entry name" value="Thioesterase/thiol ester dehydrase-isomerase"/>
    <property type="match status" value="1"/>
</dbReference>
<gene>
    <name evidence="2" type="ORF">C491_12935</name>
</gene>
<dbReference type="eggNOG" id="arCOG00774">
    <property type="taxonomic scope" value="Archaea"/>
</dbReference>
<protein>
    <submittedName>
        <fullName evidence="2">Monoamine oxidase regulatory protein</fullName>
    </submittedName>
</protein>
<name>L9X5D8_9EURY</name>